<keyword evidence="2" id="KW-1185">Reference proteome</keyword>
<proteinExistence type="predicted"/>
<dbReference type="AlphaFoldDB" id="A0AAN9KNM3"/>
<sequence>MVVPLLCLRRLVEALSVEGNGTIKLKVQELSHQAYTHAMRSSYLDQNPSYHVDFIGQQSHAGFVLCGQCVMDHTTPESTESYWASVSSVLWIFINSSSLAIVEVLLQCYLWHVVSTPSSGSNIRGSGMVSTFPPLLENYDERLEVIFQYLKEADLETLHQSKDYEVYDHNESMARWFVNCTQPPDRMFNSRMLLYNGPRVPSHTHV</sequence>
<gene>
    <name evidence="1" type="ORF">VNO77_31059</name>
</gene>
<accession>A0AAN9KNM3</accession>
<comment type="caution">
    <text evidence="1">The sequence shown here is derived from an EMBL/GenBank/DDBJ whole genome shotgun (WGS) entry which is preliminary data.</text>
</comment>
<reference evidence="1 2" key="1">
    <citation type="submission" date="2024-01" db="EMBL/GenBank/DDBJ databases">
        <title>The genomes of 5 underutilized Papilionoideae crops provide insights into root nodulation and disease resistanc.</title>
        <authorList>
            <person name="Jiang F."/>
        </authorList>
    </citation>
    <scope>NUCLEOTIDE SEQUENCE [LARGE SCALE GENOMIC DNA]</scope>
    <source>
        <strain evidence="1">LVBAO_FW01</strain>
        <tissue evidence="1">Leaves</tissue>
    </source>
</reference>
<name>A0AAN9KNM3_CANGL</name>
<evidence type="ECO:0000313" key="1">
    <source>
        <dbReference type="EMBL" id="KAK7321010.1"/>
    </source>
</evidence>
<organism evidence="1 2">
    <name type="scientific">Canavalia gladiata</name>
    <name type="common">Sword bean</name>
    <name type="synonym">Dolichos gladiatus</name>
    <dbReference type="NCBI Taxonomy" id="3824"/>
    <lineage>
        <taxon>Eukaryota</taxon>
        <taxon>Viridiplantae</taxon>
        <taxon>Streptophyta</taxon>
        <taxon>Embryophyta</taxon>
        <taxon>Tracheophyta</taxon>
        <taxon>Spermatophyta</taxon>
        <taxon>Magnoliopsida</taxon>
        <taxon>eudicotyledons</taxon>
        <taxon>Gunneridae</taxon>
        <taxon>Pentapetalae</taxon>
        <taxon>rosids</taxon>
        <taxon>fabids</taxon>
        <taxon>Fabales</taxon>
        <taxon>Fabaceae</taxon>
        <taxon>Papilionoideae</taxon>
        <taxon>50 kb inversion clade</taxon>
        <taxon>NPAAA clade</taxon>
        <taxon>indigoferoid/millettioid clade</taxon>
        <taxon>Phaseoleae</taxon>
        <taxon>Canavalia</taxon>
    </lineage>
</organism>
<evidence type="ECO:0000313" key="2">
    <source>
        <dbReference type="Proteomes" id="UP001367508"/>
    </source>
</evidence>
<protein>
    <submittedName>
        <fullName evidence="1">Uncharacterized protein</fullName>
    </submittedName>
</protein>
<dbReference type="EMBL" id="JAYMYQ010000007">
    <property type="protein sequence ID" value="KAK7321010.1"/>
    <property type="molecule type" value="Genomic_DNA"/>
</dbReference>
<dbReference type="Proteomes" id="UP001367508">
    <property type="component" value="Unassembled WGS sequence"/>
</dbReference>